<sequence>MEDTRTSTGSQRLAITFDTLIKSPEANITAIPVVRHEPFPTGNNRDIPVSVKKLVYGSKATGVGTSAKSLDRHNELLYSSEEVHGPRKDRGSSEGLDTHFFQRTNPIDKSLVEKPTWFQECASTSGKQGKESPKEKSEGKGKFEVEQTLPTELQNSKERNDSHGQVIQYGQNSGGIQKQGGGTNEPTLSKEIDLAKAVTHFEACNKQILEKLNNFEYIQQQLGREILQVKEAQKTIIGPENVNKDNILSLTHI</sequence>
<evidence type="ECO:0000256" key="1">
    <source>
        <dbReference type="SAM" id="MobiDB-lite"/>
    </source>
</evidence>
<proteinExistence type="predicted"/>
<organism evidence="2 3">
    <name type="scientific">Austropuccinia psidii MF-1</name>
    <dbReference type="NCBI Taxonomy" id="1389203"/>
    <lineage>
        <taxon>Eukaryota</taxon>
        <taxon>Fungi</taxon>
        <taxon>Dikarya</taxon>
        <taxon>Basidiomycota</taxon>
        <taxon>Pucciniomycotina</taxon>
        <taxon>Pucciniomycetes</taxon>
        <taxon>Pucciniales</taxon>
        <taxon>Sphaerophragmiaceae</taxon>
        <taxon>Austropuccinia</taxon>
    </lineage>
</organism>
<evidence type="ECO:0000313" key="3">
    <source>
        <dbReference type="Proteomes" id="UP000765509"/>
    </source>
</evidence>
<name>A0A9Q3B9X0_9BASI</name>
<feature type="non-terminal residue" evidence="2">
    <location>
        <position position="1"/>
    </location>
</feature>
<dbReference type="EMBL" id="AVOT02000156">
    <property type="protein sequence ID" value="MBW0461418.1"/>
    <property type="molecule type" value="Genomic_DNA"/>
</dbReference>
<protein>
    <submittedName>
        <fullName evidence="2">Uncharacterized protein</fullName>
    </submittedName>
</protein>
<keyword evidence="3" id="KW-1185">Reference proteome</keyword>
<dbReference type="Proteomes" id="UP000765509">
    <property type="component" value="Unassembled WGS sequence"/>
</dbReference>
<accession>A0A9Q3B9X0</accession>
<dbReference type="AlphaFoldDB" id="A0A9Q3B9X0"/>
<feature type="region of interest" description="Disordered" evidence="1">
    <location>
        <begin position="122"/>
        <end position="187"/>
    </location>
</feature>
<gene>
    <name evidence="2" type="ORF">O181_001133</name>
</gene>
<reference evidence="2" key="1">
    <citation type="submission" date="2021-03" db="EMBL/GenBank/DDBJ databases">
        <title>Draft genome sequence of rust myrtle Austropuccinia psidii MF-1, a brazilian biotype.</title>
        <authorList>
            <person name="Quecine M.C."/>
            <person name="Pachon D.M.R."/>
            <person name="Bonatelli M.L."/>
            <person name="Correr F.H."/>
            <person name="Franceschini L.M."/>
            <person name="Leite T.F."/>
            <person name="Margarido G.R.A."/>
            <person name="Almeida C.A."/>
            <person name="Ferrarezi J.A."/>
            <person name="Labate C.A."/>
        </authorList>
    </citation>
    <scope>NUCLEOTIDE SEQUENCE</scope>
    <source>
        <strain evidence="2">MF-1</strain>
    </source>
</reference>
<feature type="compositionally biased region" description="Basic and acidic residues" evidence="1">
    <location>
        <begin position="128"/>
        <end position="145"/>
    </location>
</feature>
<evidence type="ECO:0000313" key="2">
    <source>
        <dbReference type="EMBL" id="MBW0461418.1"/>
    </source>
</evidence>
<comment type="caution">
    <text evidence="2">The sequence shown here is derived from an EMBL/GenBank/DDBJ whole genome shotgun (WGS) entry which is preliminary data.</text>
</comment>
<feature type="compositionally biased region" description="Polar residues" evidence="1">
    <location>
        <begin position="163"/>
        <end position="176"/>
    </location>
</feature>